<dbReference type="NCBIfam" id="TIGR03489">
    <property type="entry name" value="cas_csp1"/>
    <property type="match status" value="1"/>
</dbReference>
<dbReference type="AlphaFoldDB" id="A0AAF0BFG3"/>
<accession>A0AAF0BFG3</accession>
<sequence length="338" mass="38128">METKKIAGVLVTMVAPFENHMANGGEKLFGNASSIKRRPDGRVYVSGQMQRHVLFSAIDRLNHLDKAKGTTFVSNGDGITNLIEIDLRADLGGFMHTNKGDYSDRRIAPLSVTPATALDTSSVGRDLLVRIRFDKSSDAKNQALATREYSEQDKMNMNFFLDITSVGVSKSFVYKDGLNLGTKYFKHITDDEKKRRVKLFLEATRIMNDYANQARNAVCGEPEKVLIVFDDRLSRKACRYYTVGEKEQANIIKELDQYQVKYFVGDDASDYSVADAYRDAMNYLDKATLVDFAEGEEIMTFAEAFECKEKEPQEKKSKKGKDKATSAQNLFAEQQDDQ</sequence>
<dbReference type="InterPro" id="IPR010154">
    <property type="entry name" value="CRISPR-assoc_Cas7/Cst2/DevR"/>
</dbReference>
<dbReference type="NCBIfam" id="TIGR01875">
    <property type="entry name" value="cas_MJ0381"/>
    <property type="match status" value="1"/>
</dbReference>
<reference evidence="4" key="1">
    <citation type="submission" date="2023-01" db="EMBL/GenBank/DDBJ databases">
        <title>Phages are important unrecognized players in the ecology of the oral pathogen Porphyromonas gingivalis.</title>
        <authorList>
            <person name="Matrishin C.B."/>
            <person name="Kauffman K.M."/>
        </authorList>
    </citation>
    <scope>NUCLEOTIDE SEQUENCE</scope>
    <source>
        <strain evidence="4">ATCC 49417</strain>
    </source>
</reference>
<protein>
    <submittedName>
        <fullName evidence="4">Type I-PGING CRISPR-associated protein Cas7/Csp1</fullName>
    </submittedName>
</protein>
<feature type="region of interest" description="Disordered" evidence="3">
    <location>
        <begin position="309"/>
        <end position="338"/>
    </location>
</feature>
<proteinExistence type="predicted"/>
<evidence type="ECO:0000256" key="3">
    <source>
        <dbReference type="SAM" id="MobiDB-lite"/>
    </source>
</evidence>
<dbReference type="GO" id="GO:0051607">
    <property type="term" value="P:defense response to virus"/>
    <property type="evidence" value="ECO:0007669"/>
    <property type="project" value="UniProtKB-KW"/>
</dbReference>
<dbReference type="Pfam" id="PF01905">
    <property type="entry name" value="DevR"/>
    <property type="match status" value="1"/>
</dbReference>
<keyword evidence="1" id="KW-0051">Antiviral defense</keyword>
<name>A0AAF0BFG3_PORGN</name>
<evidence type="ECO:0000256" key="2">
    <source>
        <dbReference type="ARBA" id="ARBA00025626"/>
    </source>
</evidence>
<dbReference type="InterPro" id="IPR020032">
    <property type="entry name" value="CRISPR-assoc_Csp1"/>
</dbReference>
<dbReference type="Proteomes" id="UP001179501">
    <property type="component" value="Chromosome"/>
</dbReference>
<evidence type="ECO:0000256" key="1">
    <source>
        <dbReference type="ARBA" id="ARBA00023118"/>
    </source>
</evidence>
<comment type="function">
    <text evidence="2">CRISPR (clustered regularly interspaced short palindromic repeat) is an adaptive immune system that provides protection against mobile genetic elements (viruses, transposable elements and conjugative plasmids). CRISPR clusters contain spacers, sequences complementary to antecedent mobile elements, and target invading nucleic acids. CRISPR clusters are transcribed and processed into CRISPR RNA (crRNA).</text>
</comment>
<organism evidence="4 5">
    <name type="scientific">Porphyromonas gingivalis</name>
    <name type="common">Bacteroides gingivalis</name>
    <dbReference type="NCBI Taxonomy" id="837"/>
    <lineage>
        <taxon>Bacteria</taxon>
        <taxon>Pseudomonadati</taxon>
        <taxon>Bacteroidota</taxon>
        <taxon>Bacteroidia</taxon>
        <taxon>Bacteroidales</taxon>
        <taxon>Porphyromonadaceae</taxon>
        <taxon>Porphyromonas</taxon>
    </lineage>
</organism>
<dbReference type="EMBL" id="CP116614">
    <property type="protein sequence ID" value="WCG03278.1"/>
    <property type="molecule type" value="Genomic_DNA"/>
</dbReference>
<evidence type="ECO:0000313" key="5">
    <source>
        <dbReference type="Proteomes" id="UP001179501"/>
    </source>
</evidence>
<dbReference type="RefSeq" id="WP_005874854.1">
    <property type="nucleotide sequence ID" value="NZ_BAABSH010000045.1"/>
</dbReference>
<evidence type="ECO:0000313" key="4">
    <source>
        <dbReference type="EMBL" id="WCG03278.1"/>
    </source>
</evidence>
<dbReference type="CDD" id="cd09717">
    <property type="entry name" value="Cas7_I"/>
    <property type="match status" value="1"/>
</dbReference>
<gene>
    <name evidence="4" type="primary">cas7p</name>
    <name evidence="4" type="ORF">NY151_00605</name>
</gene>